<feature type="compositionally biased region" description="Low complexity" evidence="1">
    <location>
        <begin position="352"/>
        <end position="362"/>
    </location>
</feature>
<name>A0AAD8XZ64_9STRA</name>
<evidence type="ECO:0000313" key="4">
    <source>
        <dbReference type="Proteomes" id="UP001224775"/>
    </source>
</evidence>
<feature type="compositionally biased region" description="Basic and acidic residues" evidence="1">
    <location>
        <begin position="1"/>
        <end position="25"/>
    </location>
</feature>
<dbReference type="InterPro" id="IPR049227">
    <property type="entry name" value="DUF6824"/>
</dbReference>
<feature type="domain" description="DUF6824" evidence="2">
    <location>
        <begin position="163"/>
        <end position="246"/>
    </location>
</feature>
<gene>
    <name evidence="3" type="ORF">QTG54_013298</name>
</gene>
<feature type="compositionally biased region" description="Gly residues" evidence="1">
    <location>
        <begin position="363"/>
        <end position="378"/>
    </location>
</feature>
<dbReference type="Proteomes" id="UP001224775">
    <property type="component" value="Unassembled WGS sequence"/>
</dbReference>
<accession>A0AAD8XZ64</accession>
<proteinExistence type="predicted"/>
<evidence type="ECO:0000259" key="2">
    <source>
        <dbReference type="Pfam" id="PF20710"/>
    </source>
</evidence>
<keyword evidence="4" id="KW-1185">Reference proteome</keyword>
<comment type="caution">
    <text evidence="3">The sequence shown here is derived from an EMBL/GenBank/DDBJ whole genome shotgun (WGS) entry which is preliminary data.</text>
</comment>
<protein>
    <recommendedName>
        <fullName evidence="2">DUF6824 domain-containing protein</fullName>
    </recommendedName>
</protein>
<sequence>MTDDEKKDSTTVPPKEDDSTEREEPAAAEGGSPAPGAGTSTQGEGPIAGFGPMPGMAGANPMMMGQFNNPMMGGQFASNMMGGFPAGDSNAQLAAQAMMRKRQLEMAGDDFAPTVGAKRAKAEVESAALKQAVADASASPSNLPQQAPIPPSKEGIKFYSRNDVLCGRGGGTNVHPGNRRFRDLINANRRAYLKARKNDKPAISRSIVRTIREMNGRFLKKDEKQGLWFEIGDDGAREKTSQALRQRAPEMRKILFEDEQRQQQAQQEAIMQRQFMMHQGQMPGMMGQGMQMGMNGMQMQGRMGMQGMHPGMMGGMNPMGGMGGMGGAPSMGMGMAGMNAENFAAMPSQMTGSMTGSMPSSTGMGGPSATGGGNGGAGEDPQAMMAKYNMLHQKNLLAQEKAMLMQRLAGISNQQNSIETMTTNTLLSQGQKPPTPRGA</sequence>
<reference evidence="3" key="1">
    <citation type="submission" date="2023-06" db="EMBL/GenBank/DDBJ databases">
        <title>Survivors Of The Sea: Transcriptome response of Skeletonema marinoi to long-term dormancy.</title>
        <authorList>
            <person name="Pinder M.I.M."/>
            <person name="Kourtchenko O."/>
            <person name="Robertson E.K."/>
            <person name="Larsson T."/>
            <person name="Maumus F."/>
            <person name="Osuna-Cruz C.M."/>
            <person name="Vancaester E."/>
            <person name="Stenow R."/>
            <person name="Vandepoele K."/>
            <person name="Ploug H."/>
            <person name="Bruchert V."/>
            <person name="Godhe A."/>
            <person name="Topel M."/>
        </authorList>
    </citation>
    <scope>NUCLEOTIDE SEQUENCE</scope>
    <source>
        <strain evidence="3">R05AC</strain>
    </source>
</reference>
<dbReference type="Pfam" id="PF20710">
    <property type="entry name" value="DUF6824"/>
    <property type="match status" value="1"/>
</dbReference>
<organism evidence="3 4">
    <name type="scientific">Skeletonema marinoi</name>
    <dbReference type="NCBI Taxonomy" id="267567"/>
    <lineage>
        <taxon>Eukaryota</taxon>
        <taxon>Sar</taxon>
        <taxon>Stramenopiles</taxon>
        <taxon>Ochrophyta</taxon>
        <taxon>Bacillariophyta</taxon>
        <taxon>Coscinodiscophyceae</taxon>
        <taxon>Thalassiosirophycidae</taxon>
        <taxon>Thalassiosirales</taxon>
        <taxon>Skeletonemataceae</taxon>
        <taxon>Skeletonema</taxon>
        <taxon>Skeletonema marinoi-dohrnii complex</taxon>
    </lineage>
</organism>
<dbReference type="AlphaFoldDB" id="A0AAD8XZ64"/>
<feature type="region of interest" description="Disordered" evidence="1">
    <location>
        <begin position="1"/>
        <end position="53"/>
    </location>
</feature>
<feature type="compositionally biased region" description="Low complexity" evidence="1">
    <location>
        <begin position="27"/>
        <end position="38"/>
    </location>
</feature>
<dbReference type="EMBL" id="JATAAI010000030">
    <property type="protein sequence ID" value="KAK1736162.1"/>
    <property type="molecule type" value="Genomic_DNA"/>
</dbReference>
<feature type="region of interest" description="Disordered" evidence="1">
    <location>
        <begin position="352"/>
        <end position="381"/>
    </location>
</feature>
<evidence type="ECO:0000256" key="1">
    <source>
        <dbReference type="SAM" id="MobiDB-lite"/>
    </source>
</evidence>
<evidence type="ECO:0000313" key="3">
    <source>
        <dbReference type="EMBL" id="KAK1736162.1"/>
    </source>
</evidence>